<sequence>MRVVLQRVKRASVTVEGETVASIGEGLLLLVGVGREDGEAEAEWLAGKVASLRIFGDEQGKMNLSVRDVGGEVLAVSQFTLLADTRKGNRPSFIRAANPEEAEPLFEYFCERLREAGVSSVETGVFGAVMDVELVNAGPVTIVLDR</sequence>
<dbReference type="NCBIfam" id="TIGR00256">
    <property type="entry name" value="D-aminoacyl-tRNA deacylase"/>
    <property type="match status" value="1"/>
</dbReference>
<dbReference type="EC" id="3.1.1.-" evidence="2"/>
<gene>
    <name evidence="2 3" type="primary">dtd</name>
    <name evidence="3" type="ORF">RxyAA322_15020</name>
</gene>
<dbReference type="InterPro" id="IPR023509">
    <property type="entry name" value="DTD-like_sf"/>
</dbReference>
<comment type="domain">
    <text evidence="2">A Gly-cisPro motif from one monomer fits into the active site of the other monomer to allow specific chiral rejection of L-amino acids.</text>
</comment>
<proteinExistence type="inferred from homology"/>
<dbReference type="GO" id="GO:0051500">
    <property type="term" value="F:D-tyrosyl-tRNA(Tyr) deacylase activity"/>
    <property type="evidence" value="ECO:0007669"/>
    <property type="project" value="TreeGrafter"/>
</dbReference>
<dbReference type="OrthoDB" id="9801395at2"/>
<keyword evidence="2" id="KW-0820">tRNA-binding</keyword>
<dbReference type="PANTHER" id="PTHR10472">
    <property type="entry name" value="D-TYROSYL-TRNA TYR DEACYLASE"/>
    <property type="match status" value="1"/>
</dbReference>
<dbReference type="Pfam" id="PF02580">
    <property type="entry name" value="Tyr_Deacylase"/>
    <property type="match status" value="1"/>
</dbReference>
<dbReference type="InterPro" id="IPR003732">
    <property type="entry name" value="Daa-tRNA_deacyls_DTD"/>
</dbReference>
<keyword evidence="2" id="KW-0963">Cytoplasm</keyword>
<dbReference type="Proteomes" id="UP000318065">
    <property type="component" value="Chromosome"/>
</dbReference>
<dbReference type="GO" id="GO:0000049">
    <property type="term" value="F:tRNA binding"/>
    <property type="evidence" value="ECO:0007669"/>
    <property type="project" value="UniProtKB-UniRule"/>
</dbReference>
<keyword evidence="2" id="KW-0694">RNA-binding</keyword>
<comment type="subcellular location">
    <subcellularLocation>
        <location evidence="2">Cytoplasm</location>
    </subcellularLocation>
</comment>
<comment type="catalytic activity">
    <reaction evidence="2">
        <text>a D-aminoacyl-tRNA + H2O = a tRNA + a D-alpha-amino acid + H(+)</text>
        <dbReference type="Rhea" id="RHEA:13953"/>
        <dbReference type="Rhea" id="RHEA-COMP:10123"/>
        <dbReference type="Rhea" id="RHEA-COMP:10124"/>
        <dbReference type="ChEBI" id="CHEBI:15377"/>
        <dbReference type="ChEBI" id="CHEBI:15378"/>
        <dbReference type="ChEBI" id="CHEBI:59871"/>
        <dbReference type="ChEBI" id="CHEBI:78442"/>
        <dbReference type="ChEBI" id="CHEBI:79333"/>
        <dbReference type="EC" id="3.1.1.96"/>
    </reaction>
</comment>
<evidence type="ECO:0000313" key="3">
    <source>
        <dbReference type="EMBL" id="BBL79648.1"/>
    </source>
</evidence>
<reference evidence="3" key="1">
    <citation type="journal article" date="2019" name="Microbiol. Resour. Announc.">
        <title>Complete Genome Sequence of Rubrobacter xylanophilus Strain AA3-22, Isolated from Arima Onsen in Japan.</title>
        <authorList>
            <person name="Tomariguchi N."/>
            <person name="Miyazaki K."/>
        </authorList>
    </citation>
    <scope>NUCLEOTIDE SEQUENCE [LARGE SCALE GENOMIC DNA]</scope>
    <source>
        <strain evidence="3">AA3-22</strain>
    </source>
</reference>
<comment type="function">
    <text evidence="2">An aminoacyl-tRNA editing enzyme that deacylates mischarged D-aminoacyl-tRNAs. Also deacylates mischarged glycyl-tRNA(Ala), protecting cells against glycine mischarging by AlaRS. Acts via tRNA-based rather than protein-based catalysis; rejects L-amino acids rather than detecting D-amino acids in the active site. By recycling D-aminoacyl-tRNA to D-amino acids and free tRNA molecules, this enzyme counteracts the toxicity associated with the formation of D-aminoacyl-tRNA entities in vivo and helps enforce protein L-homochirality.</text>
</comment>
<dbReference type="SUPFAM" id="SSF69500">
    <property type="entry name" value="DTD-like"/>
    <property type="match status" value="1"/>
</dbReference>
<name>A0A510HIA9_9ACTN</name>
<comment type="catalytic activity">
    <reaction evidence="2">
        <text>glycyl-tRNA(Ala) + H2O = tRNA(Ala) + glycine + H(+)</text>
        <dbReference type="Rhea" id="RHEA:53744"/>
        <dbReference type="Rhea" id="RHEA-COMP:9657"/>
        <dbReference type="Rhea" id="RHEA-COMP:13640"/>
        <dbReference type="ChEBI" id="CHEBI:15377"/>
        <dbReference type="ChEBI" id="CHEBI:15378"/>
        <dbReference type="ChEBI" id="CHEBI:57305"/>
        <dbReference type="ChEBI" id="CHEBI:78442"/>
        <dbReference type="ChEBI" id="CHEBI:78522"/>
    </reaction>
</comment>
<comment type="similarity">
    <text evidence="1 2">Belongs to the DTD family.</text>
</comment>
<dbReference type="CDD" id="cd00563">
    <property type="entry name" value="Dtyr_deacylase"/>
    <property type="match status" value="1"/>
</dbReference>
<dbReference type="PANTHER" id="PTHR10472:SF5">
    <property type="entry name" value="D-AMINOACYL-TRNA DEACYLASE 1"/>
    <property type="match status" value="1"/>
</dbReference>
<dbReference type="HAMAP" id="MF_00518">
    <property type="entry name" value="Deacylase_Dtd"/>
    <property type="match status" value="1"/>
</dbReference>
<organism evidence="3 4">
    <name type="scientific">Rubrobacter xylanophilus</name>
    <dbReference type="NCBI Taxonomy" id="49319"/>
    <lineage>
        <taxon>Bacteria</taxon>
        <taxon>Bacillati</taxon>
        <taxon>Actinomycetota</taxon>
        <taxon>Rubrobacteria</taxon>
        <taxon>Rubrobacterales</taxon>
        <taxon>Rubrobacteraceae</taxon>
        <taxon>Rubrobacter</taxon>
    </lineage>
</organism>
<dbReference type="Gene3D" id="3.50.80.10">
    <property type="entry name" value="D-tyrosyl-tRNA(Tyr) deacylase"/>
    <property type="match status" value="1"/>
</dbReference>
<keyword evidence="4" id="KW-1185">Reference proteome</keyword>
<evidence type="ECO:0000313" key="4">
    <source>
        <dbReference type="Proteomes" id="UP000318065"/>
    </source>
</evidence>
<dbReference type="RefSeq" id="WP_143527647.1">
    <property type="nucleotide sequence ID" value="NZ_AP019791.1"/>
</dbReference>
<dbReference type="GO" id="GO:0043908">
    <property type="term" value="F:Ser(Gly)-tRNA(Ala) hydrolase activity"/>
    <property type="evidence" value="ECO:0007669"/>
    <property type="project" value="UniProtKB-UniRule"/>
</dbReference>
<keyword evidence="2" id="KW-0378">Hydrolase</keyword>
<feature type="short sequence motif" description="Gly-cisPro motif, important for rejection of L-amino acids" evidence="2">
    <location>
        <begin position="138"/>
        <end position="139"/>
    </location>
</feature>
<dbReference type="FunFam" id="3.50.80.10:FF:000001">
    <property type="entry name" value="D-aminoacyl-tRNA deacylase"/>
    <property type="match status" value="1"/>
</dbReference>
<protein>
    <recommendedName>
        <fullName evidence="2">D-aminoacyl-tRNA deacylase</fullName>
        <shortName evidence="2">DTD</shortName>
        <ecNumber evidence="2">3.1.1.96</ecNumber>
    </recommendedName>
    <alternativeName>
        <fullName evidence="2">Gly-tRNA(Ala) deacylase</fullName>
        <ecNumber evidence="2">3.1.1.-</ecNumber>
    </alternativeName>
</protein>
<dbReference type="EMBL" id="AP019791">
    <property type="protein sequence ID" value="BBL79648.1"/>
    <property type="molecule type" value="Genomic_DNA"/>
</dbReference>
<comment type="subunit">
    <text evidence="2">Homodimer.</text>
</comment>
<dbReference type="GO" id="GO:0106026">
    <property type="term" value="F:Gly-tRNA(Ala) deacylase activity"/>
    <property type="evidence" value="ECO:0007669"/>
    <property type="project" value="UniProtKB-UniRule"/>
</dbReference>
<dbReference type="EC" id="3.1.1.96" evidence="2"/>
<dbReference type="GO" id="GO:0019478">
    <property type="term" value="P:D-amino acid catabolic process"/>
    <property type="evidence" value="ECO:0007669"/>
    <property type="project" value="UniProtKB-UniRule"/>
</dbReference>
<evidence type="ECO:0000256" key="1">
    <source>
        <dbReference type="ARBA" id="ARBA00009673"/>
    </source>
</evidence>
<dbReference type="AlphaFoldDB" id="A0A510HIA9"/>
<evidence type="ECO:0000256" key="2">
    <source>
        <dbReference type="HAMAP-Rule" id="MF_00518"/>
    </source>
</evidence>
<accession>A0A510HIA9</accession>
<dbReference type="GO" id="GO:0005737">
    <property type="term" value="C:cytoplasm"/>
    <property type="evidence" value="ECO:0007669"/>
    <property type="project" value="UniProtKB-SubCell"/>
</dbReference>